<feature type="region of interest" description="Disordered" evidence="1">
    <location>
        <begin position="1"/>
        <end position="181"/>
    </location>
</feature>
<dbReference type="eggNOG" id="ENOG502SFYT">
    <property type="taxonomic scope" value="Eukaryota"/>
</dbReference>
<proteinExistence type="predicted"/>
<dbReference type="EMBL" id="HF935415">
    <property type="protein sequence ID" value="CCX30056.1"/>
    <property type="molecule type" value="Genomic_DNA"/>
</dbReference>
<feature type="compositionally biased region" description="Polar residues" evidence="1">
    <location>
        <begin position="82"/>
        <end position="110"/>
    </location>
</feature>
<feature type="compositionally biased region" description="Low complexity" evidence="1">
    <location>
        <begin position="114"/>
        <end position="123"/>
    </location>
</feature>
<reference evidence="2 3" key="1">
    <citation type="journal article" date="2013" name="PLoS Genet.">
        <title>The genome and development-dependent transcriptomes of Pyronema confluens: a window into fungal evolution.</title>
        <authorList>
            <person name="Traeger S."/>
            <person name="Altegoer F."/>
            <person name="Freitag M."/>
            <person name="Gabaldon T."/>
            <person name="Kempken F."/>
            <person name="Kumar A."/>
            <person name="Marcet-Houben M."/>
            <person name="Poggeler S."/>
            <person name="Stajich J.E."/>
            <person name="Nowrousian M."/>
        </authorList>
    </citation>
    <scope>NUCLEOTIDE SEQUENCE [LARGE SCALE GENOMIC DNA]</scope>
    <source>
        <strain evidence="3">CBS 100304</strain>
        <tissue evidence="2">Vegetative mycelium</tissue>
    </source>
</reference>
<gene>
    <name evidence="2" type="ORF">PCON_08048</name>
</gene>
<feature type="compositionally biased region" description="Low complexity" evidence="1">
    <location>
        <begin position="149"/>
        <end position="165"/>
    </location>
</feature>
<evidence type="ECO:0000313" key="3">
    <source>
        <dbReference type="Proteomes" id="UP000018144"/>
    </source>
</evidence>
<feature type="compositionally biased region" description="Polar residues" evidence="1">
    <location>
        <begin position="26"/>
        <end position="67"/>
    </location>
</feature>
<name>U4LRY0_PYROM</name>
<dbReference type="Proteomes" id="UP000018144">
    <property type="component" value="Unassembled WGS sequence"/>
</dbReference>
<feature type="compositionally biased region" description="Polar residues" evidence="1">
    <location>
        <begin position="1"/>
        <end position="14"/>
    </location>
</feature>
<dbReference type="OrthoDB" id="1681166at2759"/>
<keyword evidence="3" id="KW-1185">Reference proteome</keyword>
<feature type="compositionally biased region" description="Pro residues" evidence="1">
    <location>
        <begin position="166"/>
        <end position="178"/>
    </location>
</feature>
<evidence type="ECO:0000313" key="2">
    <source>
        <dbReference type="EMBL" id="CCX30056.1"/>
    </source>
</evidence>
<evidence type="ECO:0000256" key="1">
    <source>
        <dbReference type="SAM" id="MobiDB-lite"/>
    </source>
</evidence>
<organism evidence="2 3">
    <name type="scientific">Pyronema omphalodes (strain CBS 100304)</name>
    <name type="common">Pyronema confluens</name>
    <dbReference type="NCBI Taxonomy" id="1076935"/>
    <lineage>
        <taxon>Eukaryota</taxon>
        <taxon>Fungi</taxon>
        <taxon>Dikarya</taxon>
        <taxon>Ascomycota</taxon>
        <taxon>Pezizomycotina</taxon>
        <taxon>Pezizomycetes</taxon>
        <taxon>Pezizales</taxon>
        <taxon>Pyronemataceae</taxon>
        <taxon>Pyronema</taxon>
    </lineage>
</organism>
<feature type="compositionally biased region" description="Polar residues" evidence="1">
    <location>
        <begin position="138"/>
        <end position="148"/>
    </location>
</feature>
<sequence>MSSPTNTRHGSTPPFSAPRPVPGAFTSGSAGRNAPSGSPSYGTSPFSSQPYSTSGNSPRNAPFSTSPLPVGNSPRAPAALPASNSPRGTAPFPTSNSPRGSAPFPTSNSPRNPPYSTSPAHSPSYPPPSPHYTGPSSLHNYPSQSSLRGSQQSHPQYGQQSHQQSYPPPSPPPPPPFQPLFTLITPTASELAHPHPNVHYIFADDVDPTLDLPPANPQERVITVDMDFDANGRPYVKEAHSLSSDYQLVGAEVKEAPQMAWTGGDGGSMLVIEGVEGGLQGVKASMGVEELGRVFKERMEMLRRVVEFSKGAELGEQRLGDQSSGDQRRG</sequence>
<protein>
    <submittedName>
        <fullName evidence="2">Uncharacterized protein</fullName>
    </submittedName>
</protein>
<accession>U4LRY0</accession>
<dbReference type="STRING" id="1076935.U4LRY0"/>
<dbReference type="AlphaFoldDB" id="U4LRY0"/>